<evidence type="ECO:0000313" key="1">
    <source>
        <dbReference type="EMBL" id="KRY29110.1"/>
    </source>
</evidence>
<comment type="caution">
    <text evidence="1">The sequence shown here is derived from an EMBL/GenBank/DDBJ whole genome shotgun (WGS) entry which is preliminary data.</text>
</comment>
<dbReference type="EMBL" id="JYDH01000180">
    <property type="protein sequence ID" value="KRY29110.1"/>
    <property type="molecule type" value="Genomic_DNA"/>
</dbReference>
<gene>
    <name evidence="1" type="ORF">T01_12422</name>
</gene>
<evidence type="ECO:0000313" key="2">
    <source>
        <dbReference type="Proteomes" id="UP000054776"/>
    </source>
</evidence>
<proteinExistence type="predicted"/>
<keyword evidence="2" id="KW-1185">Reference proteome</keyword>
<sequence>MSNYWAHAWYLLETLKESTSMYNGNYSEHLTNNGVLTSNFVPIKGSALDSLSLNCLVVLK</sequence>
<name>A0A0V1AWH9_TRISP</name>
<dbReference type="OrthoDB" id="5928840at2759"/>
<reference evidence="1 2" key="1">
    <citation type="submission" date="2015-01" db="EMBL/GenBank/DDBJ databases">
        <title>Evolution of Trichinella species and genotypes.</title>
        <authorList>
            <person name="Korhonen P.K."/>
            <person name="Edoardo P."/>
            <person name="Giuseppe L.R."/>
            <person name="Gasser R.B."/>
        </authorList>
    </citation>
    <scope>NUCLEOTIDE SEQUENCE [LARGE SCALE GENOMIC DNA]</scope>
    <source>
        <strain evidence="1">ISS3</strain>
    </source>
</reference>
<dbReference type="InParanoid" id="A0A0V1AWH9"/>
<accession>A0A0V1AWH9</accession>
<protein>
    <submittedName>
        <fullName evidence="1">Uncharacterized protein</fullName>
    </submittedName>
</protein>
<dbReference type="Proteomes" id="UP000054776">
    <property type="component" value="Unassembled WGS sequence"/>
</dbReference>
<dbReference type="AlphaFoldDB" id="A0A0V1AWH9"/>
<organism evidence="1 2">
    <name type="scientific">Trichinella spiralis</name>
    <name type="common">Trichina worm</name>
    <dbReference type="NCBI Taxonomy" id="6334"/>
    <lineage>
        <taxon>Eukaryota</taxon>
        <taxon>Metazoa</taxon>
        <taxon>Ecdysozoa</taxon>
        <taxon>Nematoda</taxon>
        <taxon>Enoplea</taxon>
        <taxon>Dorylaimia</taxon>
        <taxon>Trichinellida</taxon>
        <taxon>Trichinellidae</taxon>
        <taxon>Trichinella</taxon>
    </lineage>
</organism>